<protein>
    <submittedName>
        <fullName evidence="3">HAD family hydrolase</fullName>
    </submittedName>
</protein>
<dbReference type="PANTHER" id="PTHR46470">
    <property type="entry name" value="N-ACYLNEURAMINATE-9-PHOSPHATASE"/>
    <property type="match status" value="1"/>
</dbReference>
<dbReference type="Gene3D" id="1.20.120.710">
    <property type="entry name" value="Haloacid dehalogenase hydrolase-like domain"/>
    <property type="match status" value="1"/>
</dbReference>
<name>A0A418V6C3_9DEIO</name>
<dbReference type="Pfam" id="PF00702">
    <property type="entry name" value="Hydrolase"/>
    <property type="match status" value="1"/>
</dbReference>
<dbReference type="RefSeq" id="WP_119762987.1">
    <property type="nucleotide sequence ID" value="NZ_QYUJ01000014.1"/>
</dbReference>
<gene>
    <name evidence="3" type="ORF">D3875_08635</name>
</gene>
<dbReference type="SUPFAM" id="SSF56784">
    <property type="entry name" value="HAD-like"/>
    <property type="match status" value="1"/>
</dbReference>
<dbReference type="SFLD" id="SFLDS00003">
    <property type="entry name" value="Haloacid_Dehalogenase"/>
    <property type="match status" value="1"/>
</dbReference>
<dbReference type="InterPro" id="IPR036412">
    <property type="entry name" value="HAD-like_sf"/>
</dbReference>
<dbReference type="Gene3D" id="3.40.50.1000">
    <property type="entry name" value="HAD superfamily/HAD-like"/>
    <property type="match status" value="1"/>
</dbReference>
<dbReference type="Proteomes" id="UP000286287">
    <property type="component" value="Unassembled WGS sequence"/>
</dbReference>
<dbReference type="EMBL" id="QYUJ01000014">
    <property type="protein sequence ID" value="RJF71626.1"/>
    <property type="molecule type" value="Genomic_DNA"/>
</dbReference>
<dbReference type="AlphaFoldDB" id="A0A418V6C3"/>
<proteinExistence type="predicted"/>
<reference evidence="3 4" key="1">
    <citation type="submission" date="2018-09" db="EMBL/GenBank/DDBJ databases">
        <authorList>
            <person name="Zhu H."/>
        </authorList>
    </citation>
    <scope>NUCLEOTIDE SEQUENCE [LARGE SCALE GENOMIC DNA]</scope>
    <source>
        <strain evidence="3 4">K2S05-167</strain>
    </source>
</reference>
<dbReference type="SFLD" id="SFLDG01129">
    <property type="entry name" value="C1.5:_HAD__Beta-PGM__Phosphata"/>
    <property type="match status" value="1"/>
</dbReference>
<organism evidence="3 4">
    <name type="scientific">Deinococcus cavernae</name>
    <dbReference type="NCBI Taxonomy" id="2320857"/>
    <lineage>
        <taxon>Bacteria</taxon>
        <taxon>Thermotogati</taxon>
        <taxon>Deinococcota</taxon>
        <taxon>Deinococci</taxon>
        <taxon>Deinococcales</taxon>
        <taxon>Deinococcaceae</taxon>
        <taxon>Deinococcus</taxon>
    </lineage>
</organism>
<evidence type="ECO:0000256" key="1">
    <source>
        <dbReference type="ARBA" id="ARBA00022801"/>
    </source>
</evidence>
<dbReference type="GO" id="GO:0016787">
    <property type="term" value="F:hydrolase activity"/>
    <property type="evidence" value="ECO:0007669"/>
    <property type="project" value="UniProtKB-KW"/>
</dbReference>
<dbReference type="InterPro" id="IPR051400">
    <property type="entry name" value="HAD-like_hydrolase"/>
</dbReference>
<dbReference type="OrthoDB" id="25198at2"/>
<keyword evidence="1 3" id="KW-0378">Hydrolase</keyword>
<keyword evidence="2" id="KW-0460">Magnesium</keyword>
<comment type="caution">
    <text evidence="3">The sequence shown here is derived from an EMBL/GenBank/DDBJ whole genome shotgun (WGS) entry which is preliminary data.</text>
</comment>
<evidence type="ECO:0000313" key="3">
    <source>
        <dbReference type="EMBL" id="RJF71626.1"/>
    </source>
</evidence>
<accession>A0A418V6C3</accession>
<evidence type="ECO:0000256" key="2">
    <source>
        <dbReference type="ARBA" id="ARBA00022842"/>
    </source>
</evidence>
<dbReference type="InterPro" id="IPR023214">
    <property type="entry name" value="HAD_sf"/>
</dbReference>
<sequence>MTPIITLDLDGVLMQNPFGSYVIPTVLKHLEGSAKLTHLTREEAHKALRQAVTQEWQARMDRRDFVAAYHWDDIYQTVGRHYDIHDMPDVTALVNEGVAAGHVHALPGAHEALHLLRDAGFRTVALTNGYRKYQWPVLEGIGLAPLLDGLESPEAHGYAKPQPELFHAVGDVTAHFGDTLEHDILGANLAGVKAVWIVPALPDEQACVSGEELNSPAFQPFFDEMQRKSIYLKHHPEATQQLLTPWVAVRNVLDGARAIASRLT</sequence>
<keyword evidence="4" id="KW-1185">Reference proteome</keyword>
<evidence type="ECO:0000313" key="4">
    <source>
        <dbReference type="Proteomes" id="UP000286287"/>
    </source>
</evidence>